<dbReference type="Pfam" id="PF00015">
    <property type="entry name" value="MCPsignal"/>
    <property type="match status" value="1"/>
</dbReference>
<dbReference type="SMART" id="SM00283">
    <property type="entry name" value="MA"/>
    <property type="match status" value="1"/>
</dbReference>
<evidence type="ECO:0000256" key="2">
    <source>
        <dbReference type="ARBA" id="ARBA00029447"/>
    </source>
</evidence>
<dbReference type="SMART" id="SM00304">
    <property type="entry name" value="HAMP"/>
    <property type="match status" value="1"/>
</dbReference>
<dbReference type="PROSITE" id="PS50112">
    <property type="entry name" value="PAS"/>
    <property type="match status" value="1"/>
</dbReference>
<dbReference type="Pfam" id="PF13426">
    <property type="entry name" value="PAS_9"/>
    <property type="match status" value="1"/>
</dbReference>
<dbReference type="Pfam" id="PF00672">
    <property type="entry name" value="HAMP"/>
    <property type="match status" value="1"/>
</dbReference>
<comment type="similarity">
    <text evidence="2">Belongs to the methyl-accepting chemotaxis (MCP) protein family.</text>
</comment>
<dbReference type="EMBL" id="CP104013">
    <property type="protein sequence ID" value="UYP44674.1"/>
    <property type="molecule type" value="Genomic_DNA"/>
</dbReference>
<name>A0ABY6HQ25_9ARCH</name>
<dbReference type="PANTHER" id="PTHR32089">
    <property type="entry name" value="METHYL-ACCEPTING CHEMOTAXIS PROTEIN MCPB"/>
    <property type="match status" value="1"/>
</dbReference>
<dbReference type="Proteomes" id="UP001208689">
    <property type="component" value="Chromosome"/>
</dbReference>
<proteinExistence type="inferred from homology"/>
<dbReference type="SUPFAM" id="SSF58104">
    <property type="entry name" value="Methyl-accepting chemotaxis protein (MCP) signaling domain"/>
    <property type="match status" value="1"/>
</dbReference>
<feature type="domain" description="HAMP" evidence="6">
    <location>
        <begin position="345"/>
        <end position="398"/>
    </location>
</feature>
<dbReference type="PANTHER" id="PTHR32089:SF112">
    <property type="entry name" value="LYSOZYME-LIKE PROTEIN-RELATED"/>
    <property type="match status" value="1"/>
</dbReference>
<gene>
    <name evidence="7" type="ORF">NEF87_000959</name>
</gene>
<accession>A0ABY6HQ25</accession>
<dbReference type="CDD" id="cd11386">
    <property type="entry name" value="MCP_signal"/>
    <property type="match status" value="1"/>
</dbReference>
<dbReference type="InterPro" id="IPR004089">
    <property type="entry name" value="MCPsignal_dom"/>
</dbReference>
<evidence type="ECO:0000313" key="7">
    <source>
        <dbReference type="EMBL" id="UYP44674.1"/>
    </source>
</evidence>
<dbReference type="SUPFAM" id="SSF55785">
    <property type="entry name" value="PYP-like sensor domain (PAS domain)"/>
    <property type="match status" value="1"/>
</dbReference>
<keyword evidence="1 3" id="KW-0807">Transducer</keyword>
<dbReference type="NCBIfam" id="TIGR00229">
    <property type="entry name" value="sensory_box"/>
    <property type="match status" value="1"/>
</dbReference>
<dbReference type="InterPro" id="IPR000014">
    <property type="entry name" value="PAS"/>
</dbReference>
<organism evidence="7 8">
    <name type="scientific">Candidatus Lokiarchaeum ossiferum</name>
    <dbReference type="NCBI Taxonomy" id="2951803"/>
    <lineage>
        <taxon>Archaea</taxon>
        <taxon>Promethearchaeati</taxon>
        <taxon>Promethearchaeota</taxon>
        <taxon>Promethearchaeia</taxon>
        <taxon>Promethearchaeales</taxon>
        <taxon>Promethearchaeaceae</taxon>
        <taxon>Candidatus Lokiarchaeum</taxon>
    </lineage>
</organism>
<evidence type="ECO:0000313" key="8">
    <source>
        <dbReference type="Proteomes" id="UP001208689"/>
    </source>
</evidence>
<feature type="domain" description="Methyl-accepting transducer" evidence="4">
    <location>
        <begin position="534"/>
        <end position="791"/>
    </location>
</feature>
<dbReference type="InterPro" id="IPR003660">
    <property type="entry name" value="HAMP_dom"/>
</dbReference>
<evidence type="ECO:0000259" key="4">
    <source>
        <dbReference type="PROSITE" id="PS50111"/>
    </source>
</evidence>
<keyword evidence="8" id="KW-1185">Reference proteome</keyword>
<dbReference type="InterPro" id="IPR035965">
    <property type="entry name" value="PAS-like_dom_sf"/>
</dbReference>
<protein>
    <recommendedName>
        <fullName evidence="9">Methyl-accepting chemotaxis protein</fullName>
    </recommendedName>
</protein>
<evidence type="ECO:0000259" key="5">
    <source>
        <dbReference type="PROSITE" id="PS50112"/>
    </source>
</evidence>
<reference evidence="7" key="1">
    <citation type="submission" date="2022-09" db="EMBL/GenBank/DDBJ databases">
        <title>Actin cytoskeleton and complex cell architecture in an #Asgard archaeon.</title>
        <authorList>
            <person name="Ponce Toledo R.I."/>
            <person name="Schleper C."/>
            <person name="Rodrigues Oliveira T."/>
            <person name="Wollweber F."/>
            <person name="Xu J."/>
            <person name="Rittmann S."/>
            <person name="Klingl A."/>
            <person name="Pilhofer M."/>
        </authorList>
    </citation>
    <scope>NUCLEOTIDE SEQUENCE</scope>
    <source>
        <strain evidence="7">B-35</strain>
    </source>
</reference>
<dbReference type="Gene3D" id="1.10.287.950">
    <property type="entry name" value="Methyl-accepting chemotaxis protein"/>
    <property type="match status" value="1"/>
</dbReference>
<evidence type="ECO:0000256" key="1">
    <source>
        <dbReference type="ARBA" id="ARBA00023224"/>
    </source>
</evidence>
<dbReference type="CDD" id="cd00130">
    <property type="entry name" value="PAS"/>
    <property type="match status" value="1"/>
</dbReference>
<feature type="domain" description="PAS" evidence="5">
    <location>
        <begin position="401"/>
        <end position="451"/>
    </location>
</feature>
<dbReference type="PROSITE" id="PS50111">
    <property type="entry name" value="CHEMOTAXIS_TRANSDUC_2"/>
    <property type="match status" value="1"/>
</dbReference>
<evidence type="ECO:0000256" key="3">
    <source>
        <dbReference type="PROSITE-ProRule" id="PRU00284"/>
    </source>
</evidence>
<dbReference type="Gene3D" id="6.10.340.10">
    <property type="match status" value="1"/>
</dbReference>
<dbReference type="CDD" id="cd06225">
    <property type="entry name" value="HAMP"/>
    <property type="match status" value="1"/>
</dbReference>
<dbReference type="Gene3D" id="3.30.450.20">
    <property type="entry name" value="PAS domain"/>
    <property type="match status" value="1"/>
</dbReference>
<dbReference type="SUPFAM" id="SSF158472">
    <property type="entry name" value="HAMP domain-like"/>
    <property type="match status" value="1"/>
</dbReference>
<evidence type="ECO:0000259" key="6">
    <source>
        <dbReference type="PROSITE" id="PS50885"/>
    </source>
</evidence>
<sequence length="818" mass="88248">MKLKIKLLVIILAIAIVPMASLSIISTIQTTSNIRSENNKALTAQRDSVGIYINTFLSEAEDAIEELVNNPSTKSSAATAGGVSVDTLWDAYEGGSFDNDVAESENTIKTEKTLDLTNDIDPAFSAYLDFFVESNELLDIFVTDARGYVYACAGGIPGDFQQVDEGWWTAAETAGGSTIDFELDGSLFLMNFVYSITLANGSFGGMIKAGLDFSILGDIVNGDMAADGIEIIITDLDGLIVSHNLEELIGENLADILPAGEKQNDDFLAIFGTSSRINAGIKTVSSTVSVSTVAYSQLDDWDFVIDALSREETITQMINSSILQSVLISLGFIVAIAIIGIYLSRSITNPIEELQKQAKVVADGNYNIEVNAKSNDDEIMGLTSNIQDMVSKTKILMDMNKSIVDSSSSPLVVMDENLTITMVGKSFLELTGFQEKDILGRNPDVFFVDPKRCDEAVQIFNRDGGFSDFEYELTNAKNKKIIVNTFVKSLYTSNGVHIGNLTTFVDMTTIRGLIENVETIASEVNSMAEQISESSNQINISVQEVTGGSQEVARGAQSQSQQVMQISDAVTQIKSLSDNIVNRTGEIAVKSKEGQGMAQKGKALTDDLLLRIQEINNGAERVSDTMGSLSQKSKEINKIVDVISGIATETNLLALNAAIEAARAGDAGKGFAVVAEQVRKLAEDSKQAADQINDLINMIQKEVQDAVSATDLTVESTKQGFKAIDQTKLQLDALFTVINETDVGIRDTIVNVNTQDGQITQIVTNVENINGVIEESSSTAEELSSSTEEMASTLEEMTAAAEELSAASNRLFEEIKRI</sequence>
<dbReference type="PROSITE" id="PS50885">
    <property type="entry name" value="HAMP"/>
    <property type="match status" value="1"/>
</dbReference>
<evidence type="ECO:0008006" key="9">
    <source>
        <dbReference type="Google" id="ProtNLM"/>
    </source>
</evidence>